<dbReference type="CDD" id="cd06257">
    <property type="entry name" value="DnaJ"/>
    <property type="match status" value="1"/>
</dbReference>
<organism evidence="3">
    <name type="scientific">Phaeodactylum tricornutum</name>
    <name type="common">Diatom</name>
    <dbReference type="NCBI Taxonomy" id="2850"/>
    <lineage>
        <taxon>Eukaryota</taxon>
        <taxon>Sar</taxon>
        <taxon>Stramenopiles</taxon>
        <taxon>Ochrophyta</taxon>
        <taxon>Bacillariophyta</taxon>
        <taxon>Bacillariophyceae</taxon>
        <taxon>Bacillariophycidae</taxon>
        <taxon>Naviculales</taxon>
        <taxon>Phaeodactylaceae</taxon>
        <taxon>Phaeodactylum</taxon>
    </lineage>
</organism>
<evidence type="ECO:0000256" key="1">
    <source>
        <dbReference type="SAM" id="SignalP"/>
    </source>
</evidence>
<dbReference type="GO" id="GO:0044183">
    <property type="term" value="F:protein folding chaperone"/>
    <property type="evidence" value="ECO:0007669"/>
    <property type="project" value="TreeGrafter"/>
</dbReference>
<feature type="domain" description="J" evidence="2">
    <location>
        <begin position="56"/>
        <end position="139"/>
    </location>
</feature>
<dbReference type="InterPro" id="IPR001623">
    <property type="entry name" value="DnaJ_domain"/>
</dbReference>
<dbReference type="InterPro" id="IPR018253">
    <property type="entry name" value="DnaJ_domain_CS"/>
</dbReference>
<dbReference type="GO" id="GO:0005737">
    <property type="term" value="C:cytoplasm"/>
    <property type="evidence" value="ECO:0007669"/>
    <property type="project" value="TreeGrafter"/>
</dbReference>
<feature type="signal peptide" evidence="1">
    <location>
        <begin position="1"/>
        <end position="34"/>
    </location>
</feature>
<dbReference type="PANTHER" id="PTHR43948">
    <property type="entry name" value="DNAJ HOMOLOG SUBFAMILY B"/>
    <property type="match status" value="1"/>
</dbReference>
<name>A0A8J9SD93_PHATR</name>
<dbReference type="Proteomes" id="UP000836788">
    <property type="component" value="Chromosome 5"/>
</dbReference>
<accession>A0A8J9SD93</accession>
<evidence type="ECO:0000313" key="3">
    <source>
        <dbReference type="EMBL" id="CAG9290479.1"/>
    </source>
</evidence>
<dbReference type="InterPro" id="IPR036426">
    <property type="entry name" value="Bulb-type_lectin_dom_sf"/>
</dbReference>
<dbReference type="AlphaFoldDB" id="A0A8J9SD93"/>
<dbReference type="SMART" id="SM00271">
    <property type="entry name" value="DnaJ"/>
    <property type="match status" value="1"/>
</dbReference>
<dbReference type="SUPFAM" id="SSF46565">
    <property type="entry name" value="Chaperone J-domain"/>
    <property type="match status" value="1"/>
</dbReference>
<reference evidence="3" key="1">
    <citation type="submission" date="2022-02" db="EMBL/GenBank/DDBJ databases">
        <authorList>
            <person name="Giguere J D."/>
        </authorList>
    </citation>
    <scope>NUCLEOTIDE SEQUENCE</scope>
    <source>
        <strain evidence="3">CCAP 1055/1</strain>
    </source>
</reference>
<dbReference type="PRINTS" id="PR00625">
    <property type="entry name" value="JDOMAIN"/>
</dbReference>
<feature type="chain" id="PRO_5035449677" description="J domain-containing protein" evidence="1">
    <location>
        <begin position="35"/>
        <end position="519"/>
    </location>
</feature>
<dbReference type="GO" id="GO:0051087">
    <property type="term" value="F:protein-folding chaperone binding"/>
    <property type="evidence" value="ECO:0007669"/>
    <property type="project" value="TreeGrafter"/>
</dbReference>
<keyword evidence="1" id="KW-0732">Signal</keyword>
<dbReference type="PANTHER" id="PTHR43948:SF10">
    <property type="entry name" value="MRJ, ISOFORM E"/>
    <property type="match status" value="1"/>
</dbReference>
<evidence type="ECO:0000259" key="2">
    <source>
        <dbReference type="PROSITE" id="PS50076"/>
    </source>
</evidence>
<dbReference type="EMBL" id="OU594946">
    <property type="protein sequence ID" value="CAG9290479.1"/>
    <property type="molecule type" value="Genomic_DNA"/>
</dbReference>
<dbReference type="Gene3D" id="2.90.10.10">
    <property type="entry name" value="Bulb-type lectin domain"/>
    <property type="match status" value="1"/>
</dbReference>
<gene>
    <name evidence="3" type="ORF">PTTT1_LOCUS44939</name>
</gene>
<dbReference type="PROSITE" id="PS50076">
    <property type="entry name" value="DNAJ_2"/>
    <property type="match status" value="1"/>
</dbReference>
<dbReference type="Gene3D" id="1.10.287.110">
    <property type="entry name" value="DnaJ domain"/>
    <property type="match status" value="1"/>
</dbReference>
<dbReference type="GO" id="GO:0051082">
    <property type="term" value="F:unfolded protein binding"/>
    <property type="evidence" value="ECO:0007669"/>
    <property type="project" value="TreeGrafter"/>
</dbReference>
<dbReference type="PROSITE" id="PS00636">
    <property type="entry name" value="DNAJ_1"/>
    <property type="match status" value="1"/>
</dbReference>
<dbReference type="Pfam" id="PF00226">
    <property type="entry name" value="DnaJ"/>
    <property type="match status" value="1"/>
</dbReference>
<dbReference type="InterPro" id="IPR036869">
    <property type="entry name" value="J_dom_sf"/>
</dbReference>
<sequence length="519" mass="60377">MRPQSGGVLRNRSNGFRLLRWIVTVSVVLVGSRSRESSCCVADSIAASSYDWEDWDYYQILGFNETSISKELSAKDIKQAYRRQARRWHPDKQQQHHFNVSLSNSALSTEEANARFAKITEAYQVLSDDDRRIEYERYRRGHVRQSPNLRKGPNSDAAASSSYNSHEASWSFGWKDFRVDPVQLFQDLFQDWNVAFDDEDENLFGGFERFNPNSSGEGHNGLGRPTRISHDEHILMDSWGREILRVLQTEEYRQIDHLYIRVMAQDFVETWDPYLHGFSYQPLQGEPFLMEEVHRPLPQTTSTMPSHEPLTTQSEWLEHGRYRAGLDAFCNLQIVDSSRGVIIWEIETEIPSWYSACQLELRGPTLVLVMGDYYHQEQIIWQSEILNHSHKELIGALHIARLDGDGALAVYQLLEIKESDKHIWLDGLLHAGSKTGAALVWQRFVKAFYAVEEMKIDQFSAEKRYRQKDQTEIFRRVCVWTSNPFGCLRVGRAFVHAFRDCILLGRRVIRVVDRLFDLF</sequence>
<protein>
    <recommendedName>
        <fullName evidence="2">J domain-containing protein</fullName>
    </recommendedName>
</protein>
<proteinExistence type="predicted"/>